<name>A0A3B0ZL68_9ZZZZ</name>
<keyword evidence="1" id="KW-0812">Transmembrane</keyword>
<protein>
    <submittedName>
        <fullName evidence="2">Uncharacterized protein</fullName>
    </submittedName>
</protein>
<dbReference type="EMBL" id="UOFL01000235">
    <property type="protein sequence ID" value="VAW82084.1"/>
    <property type="molecule type" value="Genomic_DNA"/>
</dbReference>
<keyword evidence="1" id="KW-0472">Membrane</keyword>
<proteinExistence type="predicted"/>
<feature type="transmembrane region" description="Helical" evidence="1">
    <location>
        <begin position="7"/>
        <end position="33"/>
    </location>
</feature>
<gene>
    <name evidence="2" type="ORF">MNBD_GAMMA12-2077</name>
</gene>
<keyword evidence="1" id="KW-1133">Transmembrane helix</keyword>
<evidence type="ECO:0000313" key="2">
    <source>
        <dbReference type="EMBL" id="VAW82084.1"/>
    </source>
</evidence>
<sequence length="67" mass="7433">MIEAVESLLYAVFHGWGFILGLAAAALTAWLVSITFFESYNFGIFGILAIPFVALGLYVQYQLELKN</sequence>
<evidence type="ECO:0000256" key="1">
    <source>
        <dbReference type="SAM" id="Phobius"/>
    </source>
</evidence>
<organism evidence="2">
    <name type="scientific">hydrothermal vent metagenome</name>
    <dbReference type="NCBI Taxonomy" id="652676"/>
    <lineage>
        <taxon>unclassified sequences</taxon>
        <taxon>metagenomes</taxon>
        <taxon>ecological metagenomes</taxon>
    </lineage>
</organism>
<reference evidence="2" key="1">
    <citation type="submission" date="2018-06" db="EMBL/GenBank/DDBJ databases">
        <authorList>
            <person name="Zhirakovskaya E."/>
        </authorList>
    </citation>
    <scope>NUCLEOTIDE SEQUENCE</scope>
</reference>
<feature type="transmembrane region" description="Helical" evidence="1">
    <location>
        <begin position="39"/>
        <end position="59"/>
    </location>
</feature>
<dbReference type="AlphaFoldDB" id="A0A3B0ZL68"/>
<accession>A0A3B0ZL68</accession>